<dbReference type="InterPro" id="IPR051167">
    <property type="entry name" value="Prolyl_oligopep/macrocyclase"/>
</dbReference>
<dbReference type="AlphaFoldDB" id="A0A0N4ZI20"/>
<dbReference type="GO" id="GO:0070012">
    <property type="term" value="F:oligopeptidase activity"/>
    <property type="evidence" value="ECO:0007669"/>
    <property type="project" value="TreeGrafter"/>
</dbReference>
<evidence type="ECO:0000259" key="9">
    <source>
        <dbReference type="Pfam" id="PF00326"/>
    </source>
</evidence>
<evidence type="ECO:0000256" key="1">
    <source>
        <dbReference type="ARBA" id="ARBA00001070"/>
    </source>
</evidence>
<dbReference type="PANTHER" id="PTHR42881:SF2">
    <property type="entry name" value="PROLYL ENDOPEPTIDASE"/>
    <property type="match status" value="1"/>
</dbReference>
<dbReference type="Gene3D" id="3.40.50.1820">
    <property type="entry name" value="alpha/beta hydrolase"/>
    <property type="match status" value="1"/>
</dbReference>
<evidence type="ECO:0000256" key="8">
    <source>
        <dbReference type="SAM" id="SignalP"/>
    </source>
</evidence>
<keyword evidence="4 7" id="KW-0645">Protease</keyword>
<dbReference type="Proteomes" id="UP000038045">
    <property type="component" value="Unplaced"/>
</dbReference>
<evidence type="ECO:0000313" key="11">
    <source>
        <dbReference type="Proteomes" id="UP000038045"/>
    </source>
</evidence>
<sequence length="755" mass="87015">MYSNLFFILALTLLSFNGISNARRKKLKDYYNNKFKPFKNSQGCPKVKIDVDRYPYLEPDYSVYDKYFDKYIPDFYRRLENATSKESKKFIKSLNLLSEKTLKKSKLRKKIKKTLTNYLNREVFGMYSKHGDYYYFFHNTGLQEHDVLKRVKKIGDTPETFFDVNTLSKEGLISIDDYQFSQDGSIMAYALMENGSDWVTIKFKNADGTDLPDVLENVKFSSMEFIFNNKGFLYGTYRERKDVDEDHVIYYHKMGTSQKNDFILIEDKVTSDSSISVEVSDDNRYLFVYYSEGEYSRLSYYNLSKLKGKEFTKKINPVPIFAKADADYTVLDNEGDTIYVYTNKNASNGKVFKMSLKDISKGEKKWQIIVKEEDNTIIDHVLIVGSKYMIINRLKDVISHLYVHDKKSGKLIQELKLPKGVVASISGRNDTNEFFITFTNQATPSIIYKGNLDDLNLKRPFKFKKIAQNVPNGFNGDDLKVTQVFYTSTGGVKVPMFMLHKKSLKLNSNNPVYIEVYGGFGVVNSPYFSEYKYLFVRNFNGIYCIANIRGGGEYGDKWHRAGSKHNRQNTIDDIIYGAKYLIRNNYTRPSKLSISGASNGGFVVTVASQQRPDLFGAVISRVATYDMLRAPKFTIGRSWIPEDGDVTIKEDFEYLLKLSPLHTIKRPKRFGQWPSTLIGSDINDDRVHVSHTLKYAASLYRFFKTKLRYQKNPVIVQISKGSGHGTGASLSKAIKEISDEFAFLHLTLNLKWHRS</sequence>
<reference evidence="12" key="1">
    <citation type="submission" date="2017-02" db="UniProtKB">
        <authorList>
            <consortium name="WormBaseParasite"/>
        </authorList>
    </citation>
    <scope>IDENTIFICATION</scope>
</reference>
<keyword evidence="8" id="KW-0732">Signal</keyword>
<feature type="domain" description="Peptidase S9A N-terminal" evidence="10">
    <location>
        <begin position="61"/>
        <end position="454"/>
    </location>
</feature>
<dbReference type="Gene3D" id="2.130.10.120">
    <property type="entry name" value="Prolyl oligopeptidase, N-terminal domain"/>
    <property type="match status" value="1"/>
</dbReference>
<accession>A0A0N4ZI20</accession>
<dbReference type="InterPro" id="IPR029058">
    <property type="entry name" value="AB_hydrolase_fold"/>
</dbReference>
<dbReference type="Pfam" id="PF00326">
    <property type="entry name" value="Peptidase_S9"/>
    <property type="match status" value="1"/>
</dbReference>
<evidence type="ECO:0000313" key="12">
    <source>
        <dbReference type="WBParaSite" id="PTRK_0000757700.1"/>
    </source>
</evidence>
<keyword evidence="6 7" id="KW-0720">Serine protease</keyword>
<feature type="domain" description="Peptidase S9 prolyl oligopeptidase catalytic" evidence="9">
    <location>
        <begin position="528"/>
        <end position="748"/>
    </location>
</feature>
<comment type="catalytic activity">
    <reaction evidence="1">
        <text>Hydrolysis of Pro-|-Xaa &gt;&gt; Ala-|-Xaa in oligopeptides.</text>
        <dbReference type="EC" id="3.4.21.26"/>
    </reaction>
</comment>
<organism evidence="11 12">
    <name type="scientific">Parastrongyloides trichosuri</name>
    <name type="common">Possum-specific nematode worm</name>
    <dbReference type="NCBI Taxonomy" id="131310"/>
    <lineage>
        <taxon>Eukaryota</taxon>
        <taxon>Metazoa</taxon>
        <taxon>Ecdysozoa</taxon>
        <taxon>Nematoda</taxon>
        <taxon>Chromadorea</taxon>
        <taxon>Rhabditida</taxon>
        <taxon>Tylenchina</taxon>
        <taxon>Panagrolaimomorpha</taxon>
        <taxon>Strongyloidoidea</taxon>
        <taxon>Strongyloididae</taxon>
        <taxon>Parastrongyloides</taxon>
    </lineage>
</organism>
<dbReference type="InterPro" id="IPR002470">
    <property type="entry name" value="Peptidase_S9A"/>
</dbReference>
<evidence type="ECO:0000256" key="3">
    <source>
        <dbReference type="ARBA" id="ARBA00016310"/>
    </source>
</evidence>
<dbReference type="GO" id="GO:0005829">
    <property type="term" value="C:cytosol"/>
    <property type="evidence" value="ECO:0007669"/>
    <property type="project" value="TreeGrafter"/>
</dbReference>
<protein>
    <recommendedName>
        <fullName evidence="3 7">Prolyl endopeptidase</fullName>
        <ecNumber evidence="7">3.4.21.-</ecNumber>
    </recommendedName>
</protein>
<feature type="signal peptide" evidence="8">
    <location>
        <begin position="1"/>
        <end position="22"/>
    </location>
</feature>
<feature type="chain" id="PRO_5005891907" description="Prolyl endopeptidase" evidence="8">
    <location>
        <begin position="23"/>
        <end position="755"/>
    </location>
</feature>
<evidence type="ECO:0000256" key="4">
    <source>
        <dbReference type="ARBA" id="ARBA00022670"/>
    </source>
</evidence>
<dbReference type="InterPro" id="IPR023302">
    <property type="entry name" value="Pept_S9A_N"/>
</dbReference>
<name>A0A0N4ZI20_PARTI</name>
<evidence type="ECO:0000256" key="2">
    <source>
        <dbReference type="ARBA" id="ARBA00005228"/>
    </source>
</evidence>
<dbReference type="GO" id="GO:0004252">
    <property type="term" value="F:serine-type endopeptidase activity"/>
    <property type="evidence" value="ECO:0007669"/>
    <property type="project" value="UniProtKB-UniRule"/>
</dbReference>
<dbReference type="Pfam" id="PF02897">
    <property type="entry name" value="Peptidase_S9_N"/>
    <property type="match status" value="1"/>
</dbReference>
<dbReference type="SUPFAM" id="SSF50993">
    <property type="entry name" value="Peptidase/esterase 'gauge' domain"/>
    <property type="match status" value="1"/>
</dbReference>
<proteinExistence type="inferred from homology"/>
<dbReference type="PANTHER" id="PTHR42881">
    <property type="entry name" value="PROLYL ENDOPEPTIDASE"/>
    <property type="match status" value="1"/>
</dbReference>
<dbReference type="SUPFAM" id="SSF53474">
    <property type="entry name" value="alpha/beta-Hydrolases"/>
    <property type="match status" value="1"/>
</dbReference>
<dbReference type="EC" id="3.4.21.-" evidence="7"/>
<keyword evidence="5 7" id="KW-0378">Hydrolase</keyword>
<dbReference type="PRINTS" id="PR00862">
    <property type="entry name" value="PROLIGOPTASE"/>
</dbReference>
<evidence type="ECO:0000256" key="7">
    <source>
        <dbReference type="RuleBase" id="RU368024"/>
    </source>
</evidence>
<dbReference type="GO" id="GO:0006508">
    <property type="term" value="P:proteolysis"/>
    <property type="evidence" value="ECO:0007669"/>
    <property type="project" value="UniProtKB-KW"/>
</dbReference>
<comment type="similarity">
    <text evidence="2 7">Belongs to the peptidase S9A family.</text>
</comment>
<evidence type="ECO:0000259" key="10">
    <source>
        <dbReference type="Pfam" id="PF02897"/>
    </source>
</evidence>
<dbReference type="InterPro" id="IPR001375">
    <property type="entry name" value="Peptidase_S9_cat"/>
</dbReference>
<evidence type="ECO:0000256" key="5">
    <source>
        <dbReference type="ARBA" id="ARBA00022801"/>
    </source>
</evidence>
<dbReference type="WBParaSite" id="PTRK_0000757700.1">
    <property type="protein sequence ID" value="PTRK_0000757700.1"/>
    <property type="gene ID" value="PTRK_0000757700"/>
</dbReference>
<keyword evidence="11" id="KW-1185">Reference proteome</keyword>
<evidence type="ECO:0000256" key="6">
    <source>
        <dbReference type="ARBA" id="ARBA00022825"/>
    </source>
</evidence>